<dbReference type="WBParaSite" id="ALUE_0000745401-mRNA-1">
    <property type="protein sequence ID" value="ALUE_0000745401-mRNA-1"/>
    <property type="gene ID" value="ALUE_0000745401"/>
</dbReference>
<dbReference type="Proteomes" id="UP000036681">
    <property type="component" value="Unplaced"/>
</dbReference>
<protein>
    <submittedName>
        <fullName evidence="2">Uncharacterized protein</fullName>
    </submittedName>
</protein>
<dbReference type="AlphaFoldDB" id="A0A0M3HWE6"/>
<reference evidence="2" key="1">
    <citation type="submission" date="2017-02" db="UniProtKB">
        <authorList>
            <consortium name="WormBaseParasite"/>
        </authorList>
    </citation>
    <scope>IDENTIFICATION</scope>
</reference>
<proteinExistence type="predicted"/>
<accession>A0A0M3HWE6</accession>
<evidence type="ECO:0000313" key="1">
    <source>
        <dbReference type="Proteomes" id="UP000036681"/>
    </source>
</evidence>
<name>A0A0M3HWE6_ASCLU</name>
<sequence length="88" mass="9696">MASRAQPTVSVNQHAIKSNYNTQRTFYNRPLVPSAASSSTQFNTSFSGLFTVSFEWWRQAGKTLLAEVGCAVRSSPSFVNIDTDLFNG</sequence>
<evidence type="ECO:0000313" key="2">
    <source>
        <dbReference type="WBParaSite" id="ALUE_0000745401-mRNA-1"/>
    </source>
</evidence>
<keyword evidence="1" id="KW-1185">Reference proteome</keyword>
<organism evidence="1 2">
    <name type="scientific">Ascaris lumbricoides</name>
    <name type="common">Giant roundworm</name>
    <dbReference type="NCBI Taxonomy" id="6252"/>
    <lineage>
        <taxon>Eukaryota</taxon>
        <taxon>Metazoa</taxon>
        <taxon>Ecdysozoa</taxon>
        <taxon>Nematoda</taxon>
        <taxon>Chromadorea</taxon>
        <taxon>Rhabditida</taxon>
        <taxon>Spirurina</taxon>
        <taxon>Ascaridomorpha</taxon>
        <taxon>Ascaridoidea</taxon>
        <taxon>Ascarididae</taxon>
        <taxon>Ascaris</taxon>
    </lineage>
</organism>